<dbReference type="GO" id="GO:0007520">
    <property type="term" value="P:myoblast fusion"/>
    <property type="evidence" value="ECO:0007669"/>
    <property type="project" value="TreeGrafter"/>
</dbReference>
<evidence type="ECO:0000256" key="6">
    <source>
        <dbReference type="ARBA" id="ARBA00023136"/>
    </source>
</evidence>
<reference evidence="12" key="2">
    <citation type="journal article" date="2013" name="Nat. Commun.">
        <title>Genome of the Chinese tree shrew.</title>
        <authorList>
            <person name="Fan Y."/>
            <person name="Huang Z.Y."/>
            <person name="Cao C.C."/>
            <person name="Chen C.S."/>
            <person name="Chen Y.X."/>
            <person name="Fan D.D."/>
            <person name="He J."/>
            <person name="Hou H.L."/>
            <person name="Hu L."/>
            <person name="Hu X.T."/>
            <person name="Jiang X.T."/>
            <person name="Lai R."/>
            <person name="Lang Y.S."/>
            <person name="Liang B."/>
            <person name="Liao S.G."/>
            <person name="Mu D."/>
            <person name="Ma Y.Y."/>
            <person name="Niu Y.Y."/>
            <person name="Sun X.Q."/>
            <person name="Xia J.Q."/>
            <person name="Xiao J."/>
            <person name="Xiong Z.Q."/>
            <person name="Xu L."/>
            <person name="Yang L."/>
            <person name="Zhang Y."/>
            <person name="Zhao W."/>
            <person name="Zhao X.D."/>
            <person name="Zheng Y.T."/>
            <person name="Zhou J.M."/>
            <person name="Zhu Y.B."/>
            <person name="Zhang G.J."/>
            <person name="Wang J."/>
            <person name="Yao Y.G."/>
        </authorList>
    </citation>
    <scope>NUCLEOTIDE SEQUENCE [LARGE SCALE GENOMIC DNA]</scope>
</reference>
<feature type="compositionally biased region" description="Polar residues" evidence="8">
    <location>
        <begin position="1939"/>
        <end position="1952"/>
    </location>
</feature>
<dbReference type="InterPro" id="IPR027357">
    <property type="entry name" value="DOCKER_dom"/>
</dbReference>
<evidence type="ECO:0000256" key="3">
    <source>
        <dbReference type="ARBA" id="ARBA00022490"/>
    </source>
</evidence>
<evidence type="ECO:0000259" key="9">
    <source>
        <dbReference type="PROSITE" id="PS51650"/>
    </source>
</evidence>
<evidence type="ECO:0000313" key="12">
    <source>
        <dbReference type="Proteomes" id="UP000011518"/>
    </source>
</evidence>
<dbReference type="PANTHER" id="PTHR45653">
    <property type="entry name" value="DEDICATOR OF CYTOKINESIS"/>
    <property type="match status" value="1"/>
</dbReference>
<keyword evidence="3" id="KW-0963">Cytoplasm</keyword>
<accession>L9KJA7</accession>
<feature type="compositionally biased region" description="Basic and acidic residues" evidence="8">
    <location>
        <begin position="2512"/>
        <end position="2527"/>
    </location>
</feature>
<feature type="region of interest" description="Disordered" evidence="8">
    <location>
        <begin position="1824"/>
        <end position="1845"/>
    </location>
</feature>
<dbReference type="FunFam" id="1.20.58.740:FF:000004">
    <property type="entry name" value="Dedicator of cytokinesis protein 1"/>
    <property type="match status" value="1"/>
</dbReference>
<feature type="compositionally biased region" description="Low complexity" evidence="8">
    <location>
        <begin position="1824"/>
        <end position="1835"/>
    </location>
</feature>
<keyword evidence="6" id="KW-0472">Membrane</keyword>
<protein>
    <submittedName>
        <fullName evidence="11">Dedicator of cytokinesis protein 5</fullName>
    </submittedName>
</protein>
<name>L9KJA7_TUPCH</name>
<keyword evidence="4" id="KW-0597">Phosphoprotein</keyword>
<dbReference type="InterPro" id="IPR046773">
    <property type="entry name" value="DOCKER_Lobe_C"/>
</dbReference>
<feature type="compositionally biased region" description="Pro residues" evidence="8">
    <location>
        <begin position="1926"/>
        <end position="1936"/>
    </location>
</feature>
<dbReference type="InterPro" id="IPR026791">
    <property type="entry name" value="DOCK"/>
</dbReference>
<dbReference type="GO" id="GO:0005085">
    <property type="term" value="F:guanyl-nucleotide exchange factor activity"/>
    <property type="evidence" value="ECO:0007669"/>
    <property type="project" value="UniProtKB-KW"/>
</dbReference>
<dbReference type="FunCoup" id="L9KJA7">
    <property type="interactions" value="1097"/>
</dbReference>
<feature type="domain" description="C2 DOCK-type" evidence="9">
    <location>
        <begin position="455"/>
        <end position="659"/>
    </location>
</feature>
<dbReference type="InterPro" id="IPR042455">
    <property type="entry name" value="DOCK_N_sub1"/>
</dbReference>
<dbReference type="Pfam" id="PF20421">
    <property type="entry name" value="DHR-2_Lobe_C"/>
    <property type="match status" value="1"/>
</dbReference>
<dbReference type="GO" id="GO:0007264">
    <property type="term" value="P:small GTPase-mediated signal transduction"/>
    <property type="evidence" value="ECO:0007669"/>
    <property type="project" value="InterPro"/>
</dbReference>
<feature type="region of interest" description="Disordered" evidence="8">
    <location>
        <begin position="2512"/>
        <end position="2564"/>
    </location>
</feature>
<evidence type="ECO:0000259" key="10">
    <source>
        <dbReference type="PROSITE" id="PS51651"/>
    </source>
</evidence>
<dbReference type="eggNOG" id="ENOG502S079">
    <property type="taxonomic scope" value="Eukaryota"/>
</dbReference>
<evidence type="ECO:0000256" key="7">
    <source>
        <dbReference type="PROSITE-ProRule" id="PRU00983"/>
    </source>
</evidence>
<proteinExistence type="inferred from homology"/>
<evidence type="ECO:0000256" key="5">
    <source>
        <dbReference type="ARBA" id="ARBA00022658"/>
    </source>
</evidence>
<dbReference type="PROSITE" id="PS51651">
    <property type="entry name" value="DOCKER"/>
    <property type="match status" value="1"/>
</dbReference>
<dbReference type="Pfam" id="PF06920">
    <property type="entry name" value="DHR-2_Lobe_A"/>
    <property type="match status" value="1"/>
</dbReference>
<feature type="compositionally biased region" description="Basic residues" evidence="8">
    <location>
        <begin position="2541"/>
        <end position="2553"/>
    </location>
</feature>
<dbReference type="Proteomes" id="UP000011518">
    <property type="component" value="Unassembled WGS sequence"/>
</dbReference>
<feature type="region of interest" description="Disordered" evidence="8">
    <location>
        <begin position="2601"/>
        <end position="2624"/>
    </location>
</feature>
<feature type="compositionally biased region" description="Polar residues" evidence="8">
    <location>
        <begin position="2454"/>
        <end position="2470"/>
    </location>
</feature>
<dbReference type="InterPro" id="IPR032376">
    <property type="entry name" value="DOCK_N"/>
</dbReference>
<feature type="compositionally biased region" description="Polar residues" evidence="8">
    <location>
        <begin position="2681"/>
        <end position="2692"/>
    </location>
</feature>
<dbReference type="InParanoid" id="L9KJA7"/>
<dbReference type="FunFam" id="1.25.40.410:FF:000004">
    <property type="entry name" value="Dedicator of cytokinesis protein 1"/>
    <property type="match status" value="1"/>
</dbReference>
<feature type="domain" description="DOCKER" evidence="10">
    <location>
        <begin position="1263"/>
        <end position="1785"/>
    </location>
</feature>
<feature type="region of interest" description="Disordered" evidence="8">
    <location>
        <begin position="2454"/>
        <end position="2486"/>
    </location>
</feature>
<evidence type="ECO:0000256" key="4">
    <source>
        <dbReference type="ARBA" id="ARBA00022553"/>
    </source>
</evidence>
<dbReference type="FunFam" id="1.20.1270.350:FF:000001">
    <property type="entry name" value="dedicator of cytokinesis protein 4"/>
    <property type="match status" value="1"/>
</dbReference>
<evidence type="ECO:0000313" key="11">
    <source>
        <dbReference type="EMBL" id="ELW62554.1"/>
    </source>
</evidence>
<dbReference type="Gene3D" id="1.20.58.740">
    <property type="match status" value="1"/>
</dbReference>
<feature type="compositionally biased region" description="Polar residues" evidence="8">
    <location>
        <begin position="1969"/>
        <end position="1984"/>
    </location>
</feature>
<feature type="compositionally biased region" description="Basic and acidic residues" evidence="8">
    <location>
        <begin position="2664"/>
        <end position="2678"/>
    </location>
</feature>
<evidence type="ECO:0000256" key="1">
    <source>
        <dbReference type="ARBA" id="ARBA00004370"/>
    </source>
</evidence>
<feature type="region of interest" description="Disordered" evidence="8">
    <location>
        <begin position="2909"/>
        <end position="2950"/>
    </location>
</feature>
<dbReference type="Pfam" id="PF20422">
    <property type="entry name" value="DHR-2_Lobe_B"/>
    <property type="match status" value="1"/>
</dbReference>
<dbReference type="EMBL" id="KB320810">
    <property type="protein sequence ID" value="ELW62554.1"/>
    <property type="molecule type" value="Genomic_DNA"/>
</dbReference>
<dbReference type="InterPro" id="IPR046769">
    <property type="entry name" value="DOCKER_Lobe_A"/>
</dbReference>
<dbReference type="PROSITE" id="PS51650">
    <property type="entry name" value="C2_DOCK"/>
    <property type="match status" value="1"/>
</dbReference>
<dbReference type="InterPro" id="IPR043162">
    <property type="entry name" value="DOCK_C_lobe_C"/>
</dbReference>
<evidence type="ECO:0000256" key="8">
    <source>
        <dbReference type="SAM" id="MobiDB-lite"/>
    </source>
</evidence>
<dbReference type="PANTHER" id="PTHR45653:SF3">
    <property type="entry name" value="DEDICATOR OF CYTOKINESIS PROTEIN 5"/>
    <property type="match status" value="1"/>
</dbReference>
<reference evidence="12" key="1">
    <citation type="submission" date="2012-07" db="EMBL/GenBank/DDBJ databases">
        <title>Genome of the Chinese tree shrew, a rising model animal genetically related to primates.</title>
        <authorList>
            <person name="Zhang G."/>
            <person name="Fan Y."/>
            <person name="Yao Y."/>
            <person name="Huang Z."/>
        </authorList>
    </citation>
    <scope>NUCLEOTIDE SEQUENCE [LARGE SCALE GENOMIC DNA]</scope>
</reference>
<dbReference type="GO" id="GO:0031267">
    <property type="term" value="F:small GTPase binding"/>
    <property type="evidence" value="ECO:0007669"/>
    <property type="project" value="TreeGrafter"/>
</dbReference>
<dbReference type="Pfam" id="PF16172">
    <property type="entry name" value="DOCK_N"/>
    <property type="match status" value="1"/>
</dbReference>
<keyword evidence="12" id="KW-1185">Reference proteome</keyword>
<dbReference type="InterPro" id="IPR016024">
    <property type="entry name" value="ARM-type_fold"/>
</dbReference>
<feature type="compositionally biased region" description="Pro residues" evidence="8">
    <location>
        <begin position="1957"/>
        <end position="1966"/>
    </location>
</feature>
<dbReference type="InterPro" id="IPR035892">
    <property type="entry name" value="C2_domain_sf"/>
</dbReference>
<dbReference type="STRING" id="246437.L9KJA7"/>
<dbReference type="FunFam" id="2.60.40.150:FF:000044">
    <property type="entry name" value="dedicator of cytokinesis protein 1"/>
    <property type="match status" value="1"/>
</dbReference>
<feature type="compositionally biased region" description="Low complexity" evidence="8">
    <location>
        <begin position="2825"/>
        <end position="2834"/>
    </location>
</feature>
<gene>
    <name evidence="11" type="ORF">TREES_T100010793</name>
</gene>
<feature type="region of interest" description="Disordered" evidence="8">
    <location>
        <begin position="2814"/>
        <end position="2834"/>
    </location>
</feature>
<organism evidence="11 12">
    <name type="scientific">Tupaia chinensis</name>
    <name type="common">Chinese tree shrew</name>
    <name type="synonym">Tupaia belangeri chinensis</name>
    <dbReference type="NCBI Taxonomy" id="246437"/>
    <lineage>
        <taxon>Eukaryota</taxon>
        <taxon>Metazoa</taxon>
        <taxon>Chordata</taxon>
        <taxon>Craniata</taxon>
        <taxon>Vertebrata</taxon>
        <taxon>Euteleostomi</taxon>
        <taxon>Mammalia</taxon>
        <taxon>Eutheria</taxon>
        <taxon>Euarchontoglires</taxon>
        <taxon>Scandentia</taxon>
        <taxon>Tupaiidae</taxon>
        <taxon>Tupaia</taxon>
    </lineage>
</organism>
<dbReference type="InterPro" id="IPR046770">
    <property type="entry name" value="DOCKER_Lobe_B"/>
</dbReference>
<dbReference type="GO" id="GO:0005737">
    <property type="term" value="C:cytoplasm"/>
    <property type="evidence" value="ECO:0007669"/>
    <property type="project" value="UniProtKB-SubCell"/>
</dbReference>
<dbReference type="Gene3D" id="1.20.1270.350">
    <property type="entry name" value="Dedicator of cytokinesis N-terminal subdomain"/>
    <property type="match status" value="1"/>
</dbReference>
<feature type="region of interest" description="Disordered" evidence="8">
    <location>
        <begin position="2414"/>
        <end position="2434"/>
    </location>
</feature>
<dbReference type="InterPro" id="IPR027007">
    <property type="entry name" value="C2_DOCK-type_domain"/>
</dbReference>
<comment type="subcellular location">
    <subcellularLocation>
        <location evidence="2">Cytoplasm</location>
    </subcellularLocation>
    <subcellularLocation>
        <location evidence="1">Membrane</location>
    </subcellularLocation>
</comment>
<comment type="similarity">
    <text evidence="7">Belongs to the DOCK family.</text>
</comment>
<dbReference type="GO" id="GO:0005886">
    <property type="term" value="C:plasma membrane"/>
    <property type="evidence" value="ECO:0007669"/>
    <property type="project" value="TreeGrafter"/>
</dbReference>
<sequence>MASTVVAVGLTIADAGFAGRYVLQAMKRMEPQVKQVFRNLLKSAFSGGYYRGGFEPKMSKQEAALILGGIFPETYIHLKEATVEDLGQHETVIPGELPLVQELTSTLREWAVIWRKLYVDNMVTLFRQLQQMTYSLIEWRSQILSGTLPKDELAELKKKVTAKIDHGNRMLGLDLVVRDDNGNILDPDETSTIALFKAHEVASKRIEEKIQEEKSILQNLDLRGQSVFSAVHTYGLYVNFKNFVCNIGEDAELFMALYDPDQSTFISENYLIRWGSNGMPKEIEKLNNLQAVFTDLSSTDLIRPRISLVCQIVRVGHMELKEGKKHTCGLRRPFGVAVMDITDIIHGKVDDEEKQHFIPCQQIAMETYIRQRQLIMSPLITSHVIGENEPLTSVLNKVIAAKEVNHKGQGLWVSLKLLPGDLTQVQKNFSHLVDRSTAIARKMGFPEIILPGDVRNDIYVTLIHGEFDKGKKKTPKNVEVTMSVYDEEGELLEPVDAIMRPVLDTSGIEEERSKAIHPGAGYEGISEYKSVVYYQVKQPCWYETVKVSIAIEEVTRCHIRFTFRHRSSQESRDKSERAFGVAFVKLMNPDGTTLQDGRHDLVVYKGDNKKMEDTKFYLTLPGTKAELEEKELQPSKNLAGFTPSKESTKDSFQIATLICSTKLTQNVDLLGLLNWRSNSQNIKHHLKKLMEVDGGEIVKFLQDTLDALFNIMMEMSDNETYDFLVFDALVFIISLIGDIKFQHFNPVLETYIYKHFSATLAYVKLSKVLNFYVAHADDSSKTEMLFAALKALKYLFRFIIQSRVLYLRFYGQSEDGDEFNDSIRQLFLAFNTLMDRPLEEAVKIKGAALKYLPSIINDVKLVFDPGELSMLFCKFIQSIPDNQLVRQKLNCMTKIVESSLFQQSECRDVLLPLLTDQLSGQLDDNSSKPDHEASSQLLSSILEVLDRKDVGPTGKHVEVIMERLLRRINRTVIGMSRQSPHIGSFVACMIAILRQMEDSHYSHYISTFKTRQDIIDFLMETFIMFKDLIGKNVYAKDWMVMNMTQSRVFLRAINQFAEVLTRCFMDQASFELQLWNNYFHLAVAFLTHESLQLETFSQAKRNKIVKKYGDMRKEIGFRIRDMWYNLGPHKIKFIPSMVGPILEVTLTPEVELRKATIPIFFDMMQCEFNLSGTGNFHMFENELITKLDQEVEGGKGDEQYKILLEKLLLEHCRKHKYLSSSGEVFALLVSSLLENLLDYRTIIMHDESKENRMSCTVNVLNFYKEKKREDIYIRYLYKLRDLHRDCENYTEAAYTLLLHAELLQWSDKPCVPHLLQRDSYYVYTQQELKEKLYQEIISYFDKGKMWEKAIKLSKELAETYESKVFDYEGLGNLLMWEKAIKLSKELAETYESKVFDYEGLGNLLKKRASFYENIIKAMRPQPEYFAVGYYGQGFPSFLRNKIFIYRGKEYERREDFSLRLLTQFPNAEKMTSTTPPGEDIKSSPKQCILAMRKVNKIFIYRGKEYERREDFSLRLLTQFPNAEKMTSTTPPGEDIKSSPKQCILAMRKVVRRLFIGAGPAKPRERATDMQCFTVKPVMSLPPSYKDKPVPEQILNYYRANEVQQFRYSRPFRKGEKDPDNEFATMWIERTTYTTAYTFPGILKWFEVKQISTEEISPLENAIETMELTNERISNCVQQHAWDRSLSVHPLSMLLNGIVDPAVMGGYSNYEKAFFTEKYLQEHPEDQEKVELLKRLIALQMPLLTEGIRIHGEKLTEQLKPLHDRLSSCFRELKEKVEKLYGVITLPANLTERKQSRTGSIVLPYIMSSTLRRLSITSVASSVVSTSSNSSDNAPSRPGSDGSVLEPLLERRASSGARSEDLPLKEDNENRISKFKRKDWTLSKSQVISEKAAEPDLMSPTRKAQRPKSLQLSDNRLTPFHCSSPPQSTPLSPPPLTPKATRTLSSPSLQTDGLVTAPVPPPPPPKSKPYESSQRNSTEMDTNLKAQEDSETKESTINNAENVSFILGTGKLVTPQKPAAELTPNLCTQDPFKSPLNFSTVTVEQLGITPESFVKNTSGKSSSYLKKSRRRSTVGVRGSPETNHLIRFIAQQRSLKNSERSRLTQDSPYQGSPVLYRNVNSLKERISAFQSAFLSIKENEKIADYPEFSEAKGTLKTTDLTKKEGLGQCQQSVFATKSSSKRRRISLQSNSDEILTGAGGKVTHSQILSIDTDRLYQIGDVEHSAALSEKSSEVDLTQSGCLVEASVPISALTEASHGLKGAGCVEGKESNDAVSFDTFTAEGQSDTASEVGAAATPVCKYIPSSESFVLRSVLKKPSAKLLVESLQEHCSNLCNDGTQPSLITNVANSCTEQKAEDHQDFKSPAFLNMRKRKRVTFGEDLSPEVFDESLPANTPLRKGGTPVCKKDCGRASPLQLEQAPVSEPLSQPNFDDKGENLENIEPLQVSFAVLSPNKSSITEPLSGTDTFSSPNNHEKIPSNKLGRVTRTSSRRKQLISFAEENVCNLLNTEAQPCKEKKMNRRKSQETKGTKRALPKKNQVLKSCRKKKGKGKKSVQKSLYGGRDIASKKPLLSPIPELPEVSEMTPSVPGIRRMCSDFNSIGKLEQEKPPKNQVKRKNPLLQNPEDLNIDQGFEKYISKFCRSHIKSSSLGNAIFGDKNTSTIDLNENKNIPKAENKLESENEPQSGNENENSPVSYASVTAEHTISDNAKPDFNLQRQEFPAADGNMENLSQIVNISEDKNMKCEKQDGLATEAELHDNYLMSDSQKEFYCSDVLIENIKEFKSCSEDVGRSTENSSIVNRKKYRRCSLNYSDSQSLHLGKNGNHSSSSSMVSSVDSSLENSELYRDLSDTIEQSFQRAKSETKVRRSTRLQHSSESEGLVWISLPFPATSQKTKRRTISTFDNREVESLSPRKDTVSLGQKAYVAPSDSGRENSKNPAHSNLSRKRRNSFCMSTLTNTETATKSIHYRRNSFLKKAESSLTDLESIGHSGELK</sequence>
<evidence type="ECO:0000256" key="2">
    <source>
        <dbReference type="ARBA" id="ARBA00004496"/>
    </source>
</evidence>
<dbReference type="Pfam" id="PF15276">
    <property type="entry name" value="PP1_bind"/>
    <property type="match status" value="1"/>
</dbReference>
<dbReference type="SUPFAM" id="SSF48371">
    <property type="entry name" value="ARM repeat"/>
    <property type="match status" value="1"/>
</dbReference>
<dbReference type="InterPro" id="IPR043161">
    <property type="entry name" value="DOCK_C_lobe_A"/>
</dbReference>
<feature type="region of interest" description="Disordered" evidence="8">
    <location>
        <begin position="2654"/>
        <end position="2692"/>
    </location>
</feature>
<dbReference type="GO" id="GO:0016477">
    <property type="term" value="P:cell migration"/>
    <property type="evidence" value="ECO:0007669"/>
    <property type="project" value="TreeGrafter"/>
</dbReference>
<feature type="region of interest" description="Disordered" evidence="8">
    <location>
        <begin position="1882"/>
        <end position="1996"/>
    </location>
</feature>
<dbReference type="Pfam" id="PF14429">
    <property type="entry name" value="DOCK-C2"/>
    <property type="match status" value="1"/>
</dbReference>
<keyword evidence="5" id="KW-0344">Guanine-nucleotide releasing factor</keyword>
<dbReference type="Gene3D" id="1.25.40.410">
    <property type="match status" value="2"/>
</dbReference>
<dbReference type="InterPro" id="IPR029334">
    <property type="entry name" value="PP1-bd"/>
</dbReference>
<dbReference type="Gene3D" id="2.60.40.150">
    <property type="entry name" value="C2 domain"/>
    <property type="match status" value="1"/>
</dbReference>
<dbReference type="InterPro" id="IPR056372">
    <property type="entry name" value="TPR_DOCK"/>
</dbReference>
<dbReference type="Pfam" id="PF23554">
    <property type="entry name" value="TPR_DOCK"/>
    <property type="match status" value="1"/>
</dbReference>